<dbReference type="OrthoDB" id="9775392at2"/>
<dbReference type="InterPro" id="IPR036388">
    <property type="entry name" value="WH-like_DNA-bd_sf"/>
</dbReference>
<organism evidence="7 8">
    <name type="scientific">Piscirickettsia salmonis</name>
    <dbReference type="NCBI Taxonomy" id="1238"/>
    <lineage>
        <taxon>Bacteria</taxon>
        <taxon>Pseudomonadati</taxon>
        <taxon>Pseudomonadota</taxon>
        <taxon>Gammaproteobacteria</taxon>
        <taxon>Thiotrichales</taxon>
        <taxon>Piscirickettsiaceae</taxon>
        <taxon>Piscirickettsia</taxon>
    </lineage>
</organism>
<dbReference type="InterPro" id="IPR005119">
    <property type="entry name" value="LysR_subst-bd"/>
</dbReference>
<evidence type="ECO:0000256" key="1">
    <source>
        <dbReference type="ARBA" id="ARBA00009437"/>
    </source>
</evidence>
<reference evidence="7 8" key="1">
    <citation type="journal article" date="2014" name="Genome Announc.">
        <title>Comparative Genome Analysis of Two Isolates of the Fish Pathogen Piscirickettsia salmonis from Different Hosts Reveals Major Differences in Virulence-Associated Secretion Systems.</title>
        <authorList>
            <person name="Bohle H."/>
            <person name="Henriquez P."/>
            <person name="Grothusen H."/>
            <person name="Navas E."/>
            <person name="Sandoval A."/>
            <person name="Bustamante F."/>
            <person name="Bustos P."/>
            <person name="Mancilla M."/>
        </authorList>
    </citation>
    <scope>NUCLEOTIDE SEQUENCE [LARGE SCALE GENOMIC DNA]</scope>
    <source>
        <strain evidence="8">B1-32597</strain>
    </source>
</reference>
<dbReference type="Gene3D" id="1.10.10.10">
    <property type="entry name" value="Winged helix-like DNA-binding domain superfamily/Winged helix DNA-binding domain"/>
    <property type="match status" value="1"/>
</dbReference>
<evidence type="ECO:0000313" key="7">
    <source>
        <dbReference type="EMBL" id="ALB24168.1"/>
    </source>
</evidence>
<keyword evidence="4" id="KW-0010">Activator</keyword>
<evidence type="ECO:0000313" key="8">
    <source>
        <dbReference type="Proteomes" id="UP000029558"/>
    </source>
</evidence>
<dbReference type="Pfam" id="PF00126">
    <property type="entry name" value="HTH_1"/>
    <property type="match status" value="1"/>
</dbReference>
<dbReference type="RefSeq" id="WP_047927156.1">
    <property type="nucleotide sequence ID" value="NZ_CP012508.1"/>
</dbReference>
<dbReference type="InterPro" id="IPR036390">
    <property type="entry name" value="WH_DNA-bd_sf"/>
</dbReference>
<feature type="domain" description="HTH lysR-type" evidence="6">
    <location>
        <begin position="1"/>
        <end position="58"/>
    </location>
</feature>
<dbReference type="PANTHER" id="PTHR30346:SF26">
    <property type="entry name" value="HYDROGEN PEROXIDE-INDUCIBLE GENES ACTIVATOR"/>
    <property type="match status" value="1"/>
</dbReference>
<name>A0A1L6TF90_PISSA</name>
<dbReference type="SUPFAM" id="SSF53850">
    <property type="entry name" value="Periplasmic binding protein-like II"/>
    <property type="match status" value="1"/>
</dbReference>
<evidence type="ECO:0000256" key="2">
    <source>
        <dbReference type="ARBA" id="ARBA00023015"/>
    </source>
</evidence>
<keyword evidence="2" id="KW-0805">Transcription regulation</keyword>
<dbReference type="InterPro" id="IPR000847">
    <property type="entry name" value="LysR_HTH_N"/>
</dbReference>
<dbReference type="FunFam" id="1.10.10.10:FF:000001">
    <property type="entry name" value="LysR family transcriptional regulator"/>
    <property type="match status" value="1"/>
</dbReference>
<evidence type="ECO:0000256" key="4">
    <source>
        <dbReference type="ARBA" id="ARBA00023159"/>
    </source>
</evidence>
<keyword evidence="3" id="KW-0238">DNA-binding</keyword>
<protein>
    <submittedName>
        <fullName evidence="7">LysR substrate binding domain protein</fullName>
    </submittedName>
</protein>
<dbReference type="PROSITE" id="PS50931">
    <property type="entry name" value="HTH_LYSR"/>
    <property type="match status" value="1"/>
</dbReference>
<accession>A0A1L6TF90</accession>
<dbReference type="EMBL" id="CP012508">
    <property type="protein sequence ID" value="ALB24168.1"/>
    <property type="molecule type" value="Genomic_DNA"/>
</dbReference>
<dbReference type="CDD" id="cd08411">
    <property type="entry name" value="PBP2_OxyR"/>
    <property type="match status" value="1"/>
</dbReference>
<gene>
    <name evidence="7" type="ORF">KU39_2993</name>
</gene>
<dbReference type="Gene3D" id="3.40.190.10">
    <property type="entry name" value="Periplasmic binding protein-like II"/>
    <property type="match status" value="2"/>
</dbReference>
<dbReference type="SUPFAM" id="SSF46785">
    <property type="entry name" value="Winged helix' DNA-binding domain"/>
    <property type="match status" value="1"/>
</dbReference>
<evidence type="ECO:0000256" key="3">
    <source>
        <dbReference type="ARBA" id="ARBA00023125"/>
    </source>
</evidence>
<dbReference type="Pfam" id="PF03466">
    <property type="entry name" value="LysR_substrate"/>
    <property type="match status" value="1"/>
</dbReference>
<dbReference type="PRINTS" id="PR00039">
    <property type="entry name" value="HTHLYSR"/>
</dbReference>
<evidence type="ECO:0000259" key="6">
    <source>
        <dbReference type="PROSITE" id="PS50931"/>
    </source>
</evidence>
<dbReference type="GO" id="GO:0032993">
    <property type="term" value="C:protein-DNA complex"/>
    <property type="evidence" value="ECO:0007669"/>
    <property type="project" value="TreeGrafter"/>
</dbReference>
<dbReference type="GO" id="GO:0003677">
    <property type="term" value="F:DNA binding"/>
    <property type="evidence" value="ECO:0007669"/>
    <property type="project" value="UniProtKB-KW"/>
</dbReference>
<dbReference type="PANTHER" id="PTHR30346">
    <property type="entry name" value="TRANSCRIPTIONAL DUAL REGULATOR HCAR-RELATED"/>
    <property type="match status" value="1"/>
</dbReference>
<dbReference type="GO" id="GO:0003700">
    <property type="term" value="F:DNA-binding transcription factor activity"/>
    <property type="evidence" value="ECO:0007669"/>
    <property type="project" value="InterPro"/>
</dbReference>
<dbReference type="Proteomes" id="UP000029558">
    <property type="component" value="Chromosome"/>
</dbReference>
<dbReference type="AlphaFoldDB" id="A0A1L6TF90"/>
<sequence>MNLRDLKYFISVAELKHFGKAAEACFVSQPTLSTQIKKLEEELGVQLFERGMRTVLLTSAGEVVLAHARQALREIDDLKSAAKREQDPYQEPITIGILPTIAPYLLPVIMPQLSKKLPKLKLVLHELQTHQCLQQLELGLVDGIVLATPVLTPNKLIGKILFSEEFSLIMHQNDPLTKRKKVTMVDIDPKQLLLLDEGHCLRDQALEACEFAAIEHDNNFRGTSLETIAHMVSAGMGMTFIPSLAEAHFSQLGLQIKPLQDAPHRQLALLWRAGSSRKALLEDIAELIRFSCMNIRGVSGNDQDYSE</sequence>
<keyword evidence="5" id="KW-0804">Transcription</keyword>
<comment type="similarity">
    <text evidence="1">Belongs to the LysR transcriptional regulatory family.</text>
</comment>
<proteinExistence type="inferred from homology"/>
<evidence type="ECO:0000256" key="5">
    <source>
        <dbReference type="ARBA" id="ARBA00023163"/>
    </source>
</evidence>